<dbReference type="EMBL" id="CM051400">
    <property type="protein sequence ID" value="KAJ4714221.1"/>
    <property type="molecule type" value="Genomic_DNA"/>
</dbReference>
<name>A0ACC1XS03_MELAZ</name>
<evidence type="ECO:0000313" key="1">
    <source>
        <dbReference type="EMBL" id="KAJ4714221.1"/>
    </source>
</evidence>
<evidence type="ECO:0000313" key="2">
    <source>
        <dbReference type="Proteomes" id="UP001164539"/>
    </source>
</evidence>
<organism evidence="1 2">
    <name type="scientific">Melia azedarach</name>
    <name type="common">Chinaberry tree</name>
    <dbReference type="NCBI Taxonomy" id="155640"/>
    <lineage>
        <taxon>Eukaryota</taxon>
        <taxon>Viridiplantae</taxon>
        <taxon>Streptophyta</taxon>
        <taxon>Embryophyta</taxon>
        <taxon>Tracheophyta</taxon>
        <taxon>Spermatophyta</taxon>
        <taxon>Magnoliopsida</taxon>
        <taxon>eudicotyledons</taxon>
        <taxon>Gunneridae</taxon>
        <taxon>Pentapetalae</taxon>
        <taxon>rosids</taxon>
        <taxon>malvids</taxon>
        <taxon>Sapindales</taxon>
        <taxon>Meliaceae</taxon>
        <taxon>Melia</taxon>
    </lineage>
</organism>
<reference evidence="1 2" key="1">
    <citation type="journal article" date="2023" name="Science">
        <title>Complex scaffold remodeling in plant triterpene biosynthesis.</title>
        <authorList>
            <person name="De La Pena R."/>
            <person name="Hodgson H."/>
            <person name="Liu J.C."/>
            <person name="Stephenson M.J."/>
            <person name="Martin A.C."/>
            <person name="Owen C."/>
            <person name="Harkess A."/>
            <person name="Leebens-Mack J."/>
            <person name="Jimenez L.E."/>
            <person name="Osbourn A."/>
            <person name="Sattely E.S."/>
        </authorList>
    </citation>
    <scope>NUCLEOTIDE SEQUENCE [LARGE SCALE GENOMIC DNA]</scope>
    <source>
        <strain evidence="2">cv. JPN11</strain>
        <tissue evidence="1">Leaf</tissue>
    </source>
</reference>
<proteinExistence type="predicted"/>
<dbReference type="Proteomes" id="UP001164539">
    <property type="component" value="Chromosome 7"/>
</dbReference>
<keyword evidence="2" id="KW-1185">Reference proteome</keyword>
<gene>
    <name evidence="1" type="ORF">OWV82_012738</name>
</gene>
<comment type="caution">
    <text evidence="1">The sequence shown here is derived from an EMBL/GenBank/DDBJ whole genome shotgun (WGS) entry which is preliminary data.</text>
</comment>
<protein>
    <submittedName>
        <fullName evidence="1">F-box protein</fullName>
    </submittedName>
</protein>
<accession>A0ACC1XS03</accession>
<sequence>MVRSNDVLFEDAVIEILSRLPVKSLLRLRCVCKSWCDLVKNPNFISKHLKNVDTRLIVIYMDEDDGTDQFYYPTDLFCLFTDETLEDLSLQDLDLQQPIGGSVSGPYDGIYYIVGLDHRMYLWNLAMGECRRLPKCRATFPHYTRVLCTNVGFGLDPMGNDFKLVLIFTLWNEKRNKSHEFSHCAVYNLLSNSWRDFESFKSIHYSRPHSYSCTYSDGVCYWLWNLHHNQQIIIISFDMGKEVFQEIQGPDIDESAYETLGLYYDSLSLLFLNLIKNCFEIWVMKSTNWSKQLSVGSIPGVNEPLGFWKNGSIFLQSDSQRLLLYDPNTQETRDLGLRSFSFSVYKYKESLIPIKGEDNFFNFFDIPWHVLGVSETDTCPN</sequence>